<dbReference type="AlphaFoldDB" id="A0A6A6WAD6"/>
<protein>
    <recommendedName>
        <fullName evidence="2">C2H2-type domain-containing protein</fullName>
    </recommendedName>
</protein>
<dbReference type="RefSeq" id="XP_033601986.1">
    <property type="nucleotide sequence ID" value="XM_033740603.1"/>
</dbReference>
<dbReference type="GO" id="GO:0000981">
    <property type="term" value="F:DNA-binding transcription factor activity, RNA polymerase II-specific"/>
    <property type="evidence" value="ECO:0007669"/>
    <property type="project" value="TreeGrafter"/>
</dbReference>
<keyword evidence="1" id="KW-0479">Metal-binding</keyword>
<feature type="domain" description="C2H2-type" evidence="2">
    <location>
        <begin position="85"/>
        <end position="115"/>
    </location>
</feature>
<dbReference type="PANTHER" id="PTHR47657:SF3">
    <property type="entry name" value="ORSELLINIC ACID_F9775 BIOSYNTHESIS CLUSTER PROTEIN D-RELATED"/>
    <property type="match status" value="1"/>
</dbReference>
<dbReference type="PROSITE" id="PS00028">
    <property type="entry name" value="ZINC_FINGER_C2H2_1"/>
    <property type="match status" value="1"/>
</dbReference>
<dbReference type="GeneID" id="54481657"/>
<evidence type="ECO:0000259" key="2">
    <source>
        <dbReference type="PROSITE" id="PS50157"/>
    </source>
</evidence>
<keyword evidence="1" id="KW-0862">Zinc</keyword>
<dbReference type="InterPro" id="IPR022698">
    <property type="entry name" value="OrsD"/>
</dbReference>
<keyword evidence="1" id="KW-0863">Zinc-finger</keyword>
<gene>
    <name evidence="3" type="ORF">EJ05DRAFT_301612</name>
</gene>
<reference evidence="3" key="1">
    <citation type="journal article" date="2020" name="Stud. Mycol.">
        <title>101 Dothideomycetes genomes: a test case for predicting lifestyles and emergence of pathogens.</title>
        <authorList>
            <person name="Haridas S."/>
            <person name="Albert R."/>
            <person name="Binder M."/>
            <person name="Bloem J."/>
            <person name="Labutti K."/>
            <person name="Salamov A."/>
            <person name="Andreopoulos B."/>
            <person name="Baker S."/>
            <person name="Barry K."/>
            <person name="Bills G."/>
            <person name="Bluhm B."/>
            <person name="Cannon C."/>
            <person name="Castanera R."/>
            <person name="Culley D."/>
            <person name="Daum C."/>
            <person name="Ezra D."/>
            <person name="Gonzalez J."/>
            <person name="Henrissat B."/>
            <person name="Kuo A."/>
            <person name="Liang C."/>
            <person name="Lipzen A."/>
            <person name="Lutzoni F."/>
            <person name="Magnuson J."/>
            <person name="Mondo S."/>
            <person name="Nolan M."/>
            <person name="Ohm R."/>
            <person name="Pangilinan J."/>
            <person name="Park H.-J."/>
            <person name="Ramirez L."/>
            <person name="Alfaro M."/>
            <person name="Sun H."/>
            <person name="Tritt A."/>
            <person name="Yoshinaga Y."/>
            <person name="Zwiers L.-H."/>
            <person name="Turgeon B."/>
            <person name="Goodwin S."/>
            <person name="Spatafora J."/>
            <person name="Crous P."/>
            <person name="Grigoriev I."/>
        </authorList>
    </citation>
    <scope>NUCLEOTIDE SEQUENCE</scope>
    <source>
        <strain evidence="3">CBS 121739</strain>
    </source>
</reference>
<keyword evidence="4" id="KW-1185">Reference proteome</keyword>
<dbReference type="EMBL" id="ML996569">
    <property type="protein sequence ID" value="KAF2759535.1"/>
    <property type="molecule type" value="Genomic_DNA"/>
</dbReference>
<dbReference type="PROSITE" id="PS50157">
    <property type="entry name" value="ZINC_FINGER_C2H2_2"/>
    <property type="match status" value="1"/>
</dbReference>
<proteinExistence type="predicted"/>
<evidence type="ECO:0000313" key="3">
    <source>
        <dbReference type="EMBL" id="KAF2759535.1"/>
    </source>
</evidence>
<dbReference type="PANTHER" id="PTHR47657">
    <property type="entry name" value="STEROL REGULATORY ELEMENT-BINDING PROTEIN ECM22"/>
    <property type="match status" value="1"/>
</dbReference>
<dbReference type="Proteomes" id="UP000799437">
    <property type="component" value="Unassembled WGS sequence"/>
</dbReference>
<dbReference type="GO" id="GO:0008270">
    <property type="term" value="F:zinc ion binding"/>
    <property type="evidence" value="ECO:0007669"/>
    <property type="project" value="UniProtKB-KW"/>
</dbReference>
<dbReference type="InterPro" id="IPR013087">
    <property type="entry name" value="Znf_C2H2_type"/>
</dbReference>
<accession>A0A6A6WAD6</accession>
<dbReference type="InterPro" id="IPR052400">
    <property type="entry name" value="Zn2-C6_fungal_TF"/>
</dbReference>
<sequence length="502" mass="56232">MPPLSKTVDYLQYDDQHRVLICTKCSYAIQKSAIDSHLLRHKIYRAARHELVRAASQLDILEPEDVSLPTPGSGPIVGLSIIDGYKCASPRCGSLFASVKRMRRHWTEDHNNVQVPQEFALSVQLQTFFRGTKLKYFQVDSLSMMNPKEQDSPSGSASRPKLPNDVNLDHINDFHHYNIHTSNSMPAVSWVKDLPAQALYTPILMNGMLAIAVAHKILIESDLGLNTELELFRYYSYYVTIQNRQDDDTDATRMQTMKKLRALCMLCSWSVDTITVPSTKRMVMPTVDVLSIITCMEDMIGEPTISNAKAGHLFPLTAILETVTSIEDPVYATLSVRNVDCNFADSHPIGFSTSTLNKVSSREDIPPAIARSIGSLPMRMREVFGKPSEIKDVLASLSAINALEECIALYFTCQGEDHHVAWQALLSWIGRMSMHFRNLLAKNNPAALVIFTHWLLLVRLAEKHYWFLKGLASSLLAAVEEHLGALSPAHQLIESVITLIIT</sequence>
<name>A0A6A6WAD6_9PEZI</name>
<evidence type="ECO:0000313" key="4">
    <source>
        <dbReference type="Proteomes" id="UP000799437"/>
    </source>
</evidence>
<organism evidence="3 4">
    <name type="scientific">Pseudovirgaria hyperparasitica</name>
    <dbReference type="NCBI Taxonomy" id="470096"/>
    <lineage>
        <taxon>Eukaryota</taxon>
        <taxon>Fungi</taxon>
        <taxon>Dikarya</taxon>
        <taxon>Ascomycota</taxon>
        <taxon>Pezizomycotina</taxon>
        <taxon>Dothideomycetes</taxon>
        <taxon>Dothideomycetes incertae sedis</taxon>
        <taxon>Acrospermales</taxon>
        <taxon>Acrospermaceae</taxon>
        <taxon>Pseudovirgaria</taxon>
    </lineage>
</organism>
<dbReference type="OrthoDB" id="416217at2759"/>
<evidence type="ECO:0000256" key="1">
    <source>
        <dbReference type="PROSITE-ProRule" id="PRU00042"/>
    </source>
</evidence>
<dbReference type="Pfam" id="PF12013">
    <property type="entry name" value="OrsD"/>
    <property type="match status" value="1"/>
</dbReference>